<comment type="caution">
    <text evidence="2">The sequence shown here is derived from an EMBL/GenBank/DDBJ whole genome shotgun (WGS) entry which is preliminary data.</text>
</comment>
<keyword evidence="3" id="KW-1185">Reference proteome</keyword>
<dbReference type="EMBL" id="BSUZ01000001">
    <property type="protein sequence ID" value="GMA87084.1"/>
    <property type="molecule type" value="Genomic_DNA"/>
</dbReference>
<keyword evidence="1" id="KW-0472">Membrane</keyword>
<gene>
    <name evidence="2" type="ORF">GCM10025868_23340</name>
</gene>
<reference evidence="3" key="1">
    <citation type="journal article" date="2019" name="Int. J. Syst. Evol. Microbiol.">
        <title>The Global Catalogue of Microorganisms (GCM) 10K type strain sequencing project: providing services to taxonomists for standard genome sequencing and annotation.</title>
        <authorList>
            <consortium name="The Broad Institute Genomics Platform"/>
            <consortium name="The Broad Institute Genome Sequencing Center for Infectious Disease"/>
            <person name="Wu L."/>
            <person name="Ma J."/>
        </authorList>
    </citation>
    <scope>NUCLEOTIDE SEQUENCE [LARGE SCALE GENOMIC DNA]</scope>
    <source>
        <strain evidence="3">NBRC 108730</strain>
    </source>
</reference>
<accession>A0ABQ6JI90</accession>
<feature type="transmembrane region" description="Helical" evidence="1">
    <location>
        <begin position="46"/>
        <end position="66"/>
    </location>
</feature>
<organism evidence="2 3">
    <name type="scientific">Angustibacter aerolatus</name>
    <dbReference type="NCBI Taxonomy" id="1162965"/>
    <lineage>
        <taxon>Bacteria</taxon>
        <taxon>Bacillati</taxon>
        <taxon>Actinomycetota</taxon>
        <taxon>Actinomycetes</taxon>
        <taxon>Kineosporiales</taxon>
        <taxon>Kineosporiaceae</taxon>
    </lineage>
</organism>
<evidence type="ECO:0000313" key="2">
    <source>
        <dbReference type="EMBL" id="GMA87084.1"/>
    </source>
</evidence>
<name>A0ABQ6JI90_9ACTN</name>
<keyword evidence="1" id="KW-1133">Transmembrane helix</keyword>
<protein>
    <submittedName>
        <fullName evidence="2">Uncharacterized protein</fullName>
    </submittedName>
</protein>
<evidence type="ECO:0000256" key="1">
    <source>
        <dbReference type="SAM" id="Phobius"/>
    </source>
</evidence>
<evidence type="ECO:0000313" key="3">
    <source>
        <dbReference type="Proteomes" id="UP001157017"/>
    </source>
</evidence>
<proteinExistence type="predicted"/>
<sequence>MSGRTLDPQRVVVGIGLGMALGYTVGAVLSAVLLHRRLRSLDGARVLRTYVRLAVAAAPAAALAWGSRGWCTRPSTGSRRPRCRWPSAAPSCWWCTSGSAGSCTSARLDEVAGPVLRRLPGRR</sequence>
<keyword evidence="1" id="KW-0812">Transmembrane</keyword>
<feature type="transmembrane region" description="Helical" evidence="1">
    <location>
        <begin position="12"/>
        <end position="34"/>
    </location>
</feature>
<dbReference type="Proteomes" id="UP001157017">
    <property type="component" value="Unassembled WGS sequence"/>
</dbReference>